<evidence type="ECO:0000313" key="1">
    <source>
        <dbReference type="EMBL" id="GBP11094.1"/>
    </source>
</evidence>
<dbReference type="AlphaFoldDB" id="A0A4C1TAC0"/>
<evidence type="ECO:0008006" key="3">
    <source>
        <dbReference type="Google" id="ProtNLM"/>
    </source>
</evidence>
<accession>A0A4C1TAC0</accession>
<reference evidence="1 2" key="1">
    <citation type="journal article" date="2019" name="Commun. Biol.">
        <title>The bagworm genome reveals a unique fibroin gene that provides high tensile strength.</title>
        <authorList>
            <person name="Kono N."/>
            <person name="Nakamura H."/>
            <person name="Ohtoshi R."/>
            <person name="Tomita M."/>
            <person name="Numata K."/>
            <person name="Arakawa K."/>
        </authorList>
    </citation>
    <scope>NUCLEOTIDE SEQUENCE [LARGE SCALE GENOMIC DNA]</scope>
</reference>
<keyword evidence="2" id="KW-1185">Reference proteome</keyword>
<evidence type="ECO:0000313" key="2">
    <source>
        <dbReference type="Proteomes" id="UP000299102"/>
    </source>
</evidence>
<comment type="caution">
    <text evidence="1">The sequence shown here is derived from an EMBL/GenBank/DDBJ whole genome shotgun (WGS) entry which is preliminary data.</text>
</comment>
<organism evidence="1 2">
    <name type="scientific">Eumeta variegata</name>
    <name type="common">Bagworm moth</name>
    <name type="synonym">Eumeta japonica</name>
    <dbReference type="NCBI Taxonomy" id="151549"/>
    <lineage>
        <taxon>Eukaryota</taxon>
        <taxon>Metazoa</taxon>
        <taxon>Ecdysozoa</taxon>
        <taxon>Arthropoda</taxon>
        <taxon>Hexapoda</taxon>
        <taxon>Insecta</taxon>
        <taxon>Pterygota</taxon>
        <taxon>Neoptera</taxon>
        <taxon>Endopterygota</taxon>
        <taxon>Lepidoptera</taxon>
        <taxon>Glossata</taxon>
        <taxon>Ditrysia</taxon>
        <taxon>Tineoidea</taxon>
        <taxon>Psychidae</taxon>
        <taxon>Oiketicinae</taxon>
        <taxon>Eumeta</taxon>
    </lineage>
</organism>
<name>A0A4C1TAC0_EUMVA</name>
<dbReference type="EMBL" id="BGZK01000044">
    <property type="protein sequence ID" value="GBP11094.1"/>
    <property type="molecule type" value="Genomic_DNA"/>
</dbReference>
<gene>
    <name evidence="1" type="ORF">EVAR_79756_1</name>
</gene>
<proteinExistence type="predicted"/>
<dbReference type="Proteomes" id="UP000299102">
    <property type="component" value="Unassembled WGS sequence"/>
</dbReference>
<protein>
    <recommendedName>
        <fullName evidence="3">Histone-lysine N-methyltransferase SETMAR</fullName>
    </recommendedName>
</protein>
<dbReference type="GO" id="GO:0003676">
    <property type="term" value="F:nucleic acid binding"/>
    <property type="evidence" value="ECO:0007669"/>
    <property type="project" value="InterPro"/>
</dbReference>
<dbReference type="OrthoDB" id="10017160at2759"/>
<dbReference type="Gene3D" id="3.30.420.10">
    <property type="entry name" value="Ribonuclease H-like superfamily/Ribonuclease H"/>
    <property type="match status" value="1"/>
</dbReference>
<sequence length="110" mass="12029">MSICGVHRRPSTATTEDNISAVGLMIETNMRMIYQQIQKSLDSARHTNNLGTLSIEILAHPSCSPNLAPCVFSYLFPKMKEELLGKWFTDAEGAVAAYKKVVEVPLSASG</sequence>
<dbReference type="InterPro" id="IPR036397">
    <property type="entry name" value="RNaseH_sf"/>
</dbReference>